<dbReference type="SUPFAM" id="SSF52540">
    <property type="entry name" value="P-loop containing nucleoside triphosphate hydrolases"/>
    <property type="match status" value="1"/>
</dbReference>
<evidence type="ECO:0000313" key="1">
    <source>
        <dbReference type="EMBL" id="RBP10362.1"/>
    </source>
</evidence>
<dbReference type="Proteomes" id="UP000253529">
    <property type="component" value="Unassembled WGS sequence"/>
</dbReference>
<dbReference type="EMBL" id="QNRK01000019">
    <property type="protein sequence ID" value="RBP10362.1"/>
    <property type="molecule type" value="Genomic_DNA"/>
</dbReference>
<proteinExistence type="predicted"/>
<comment type="caution">
    <text evidence="1">The sequence shown here is derived from an EMBL/GenBank/DDBJ whole genome shotgun (WGS) entry which is preliminary data.</text>
</comment>
<dbReference type="Gene3D" id="3.40.50.300">
    <property type="entry name" value="P-loop containing nucleotide triphosphate hydrolases"/>
    <property type="match status" value="1"/>
</dbReference>
<accession>A0A366F6U9</accession>
<dbReference type="InterPro" id="IPR027417">
    <property type="entry name" value="P-loop_NTPase"/>
</dbReference>
<protein>
    <recommendedName>
        <fullName evidence="3">UvrD-like helicase family protein</fullName>
    </recommendedName>
</protein>
<evidence type="ECO:0008006" key="3">
    <source>
        <dbReference type="Google" id="ProtNLM"/>
    </source>
</evidence>
<sequence>MVMNMHKAKGKQFDEVIIFEGWPKRARGEIVANPGRIVSGNVYDGPMTQARQNFRVSVTRAKVHTTIMTPRDDVCVLLRPTS</sequence>
<evidence type="ECO:0000313" key="2">
    <source>
        <dbReference type="Proteomes" id="UP000253529"/>
    </source>
</evidence>
<organism evidence="1 2">
    <name type="scientific">Roseiarcus fermentans</name>
    <dbReference type="NCBI Taxonomy" id="1473586"/>
    <lineage>
        <taxon>Bacteria</taxon>
        <taxon>Pseudomonadati</taxon>
        <taxon>Pseudomonadota</taxon>
        <taxon>Alphaproteobacteria</taxon>
        <taxon>Hyphomicrobiales</taxon>
        <taxon>Roseiarcaceae</taxon>
        <taxon>Roseiarcus</taxon>
    </lineage>
</organism>
<name>A0A366F6U9_9HYPH</name>
<reference evidence="1 2" key="1">
    <citation type="submission" date="2018-06" db="EMBL/GenBank/DDBJ databases">
        <title>Genomic Encyclopedia of Type Strains, Phase IV (KMG-IV): sequencing the most valuable type-strain genomes for metagenomic binning, comparative biology and taxonomic classification.</title>
        <authorList>
            <person name="Goeker M."/>
        </authorList>
    </citation>
    <scope>NUCLEOTIDE SEQUENCE [LARGE SCALE GENOMIC DNA]</scope>
    <source>
        <strain evidence="1 2">DSM 24875</strain>
    </source>
</reference>
<gene>
    <name evidence="1" type="ORF">DFR50_11933</name>
</gene>
<keyword evidence="2" id="KW-1185">Reference proteome</keyword>
<dbReference type="AlphaFoldDB" id="A0A366F6U9"/>